<feature type="transmembrane region" description="Helical" evidence="6">
    <location>
        <begin position="285"/>
        <end position="301"/>
    </location>
</feature>
<feature type="transmembrane region" description="Helical" evidence="6">
    <location>
        <begin position="54"/>
        <end position="74"/>
    </location>
</feature>
<keyword evidence="3 6" id="KW-0812">Transmembrane</keyword>
<keyword evidence="9" id="KW-1185">Reference proteome</keyword>
<dbReference type="PANTHER" id="PTHR30619">
    <property type="entry name" value="DNA INTERNALIZATION/COMPETENCE PROTEIN COMEC/REC2"/>
    <property type="match status" value="1"/>
</dbReference>
<evidence type="ECO:0000256" key="1">
    <source>
        <dbReference type="ARBA" id="ARBA00004651"/>
    </source>
</evidence>
<feature type="transmembrane region" description="Helical" evidence="6">
    <location>
        <begin position="387"/>
        <end position="409"/>
    </location>
</feature>
<accession>A0A0K2H341</accession>
<evidence type="ECO:0000256" key="5">
    <source>
        <dbReference type="ARBA" id="ARBA00023136"/>
    </source>
</evidence>
<dbReference type="KEGG" id="clw:CLAC_03755"/>
<dbReference type="InterPro" id="IPR004477">
    <property type="entry name" value="ComEC_N"/>
</dbReference>
<comment type="subcellular location">
    <subcellularLocation>
        <location evidence="1">Cell membrane</location>
        <topology evidence="1">Multi-pass membrane protein</topology>
    </subcellularLocation>
</comment>
<keyword evidence="4 6" id="KW-1133">Transmembrane helix</keyword>
<reference evidence="8 9" key="1">
    <citation type="submission" date="2013-10" db="EMBL/GenBank/DDBJ databases">
        <title>Complete genome sequence of Corynebacterium lactis DSM 45799(T), isolated from raw cow milk.</title>
        <authorList>
            <person name="Ruckert C."/>
            <person name="Albersmeier A."/>
            <person name="Lipski A."/>
            <person name="Kalinowski J."/>
        </authorList>
    </citation>
    <scope>NUCLEOTIDE SEQUENCE [LARGE SCALE GENOMIC DNA]</scope>
    <source>
        <strain evidence="8 9">RW2-5</strain>
    </source>
</reference>
<dbReference type="AlphaFoldDB" id="A0A0K2H341"/>
<gene>
    <name evidence="8" type="ORF">CLAC_03755</name>
</gene>
<dbReference type="PANTHER" id="PTHR30619:SF7">
    <property type="entry name" value="BETA-LACTAMASE DOMAIN PROTEIN"/>
    <property type="match status" value="1"/>
</dbReference>
<feature type="domain" description="ComEC/Rec2-related protein" evidence="7">
    <location>
        <begin position="235"/>
        <end position="500"/>
    </location>
</feature>
<dbReference type="Pfam" id="PF03772">
    <property type="entry name" value="Competence"/>
    <property type="match status" value="1"/>
</dbReference>
<dbReference type="InterPro" id="IPR052159">
    <property type="entry name" value="Competence_DNA_uptake"/>
</dbReference>
<dbReference type="EMBL" id="CP006841">
    <property type="protein sequence ID" value="ALA68465.1"/>
    <property type="molecule type" value="Genomic_DNA"/>
</dbReference>
<feature type="transmembrane region" description="Helical" evidence="6">
    <location>
        <begin position="507"/>
        <end position="527"/>
    </location>
</feature>
<dbReference type="Proteomes" id="UP000058446">
    <property type="component" value="Chromosome"/>
</dbReference>
<dbReference type="NCBIfam" id="TIGR00360">
    <property type="entry name" value="ComEC_N-term"/>
    <property type="match status" value="1"/>
</dbReference>
<protein>
    <recommendedName>
        <fullName evidence="7">ComEC/Rec2-related protein domain-containing protein</fullName>
    </recommendedName>
</protein>
<evidence type="ECO:0000256" key="4">
    <source>
        <dbReference type="ARBA" id="ARBA00022989"/>
    </source>
</evidence>
<evidence type="ECO:0000259" key="7">
    <source>
        <dbReference type="Pfam" id="PF03772"/>
    </source>
</evidence>
<keyword evidence="5 6" id="KW-0472">Membrane</keyword>
<dbReference type="PATRIC" id="fig|1408189.4.peg.750"/>
<sequence length="691" mass="71480">MRPPSSENQLQRARSGVAPGLFGRAALDMRLVPTAALVWATVAAQVMFPRAGLGAALTVSGLGLVAAITALWPRLTTSGNIRAIMFFYRALPTLVAPALVVAVAAMSTWIKLRRAQQHPLSDEVGGVAATEFRLASDPELTQFGSSATATVEGLPGKVAVFGDEALLHLRRDTVVEASAVVKESTRPSVAGLELTIRGEPTVIQPAQGISARVRETLRDSSSELWYGPDRLFPAMAIGDESRFTPADKTMLNDSGLSHLSAVSGANVALVVGAVMLAMSWAGPRLRVAAAAVVLASFVSVVGAEPSVLRAAVTGTVGLVAILMGRSGQSIAALSAGVIGLVIAFPDLAVSVGFALSVAATAGLVLLAEPLARRLILYHRFASLPAPIVRAVAVAVVAHCVTVPVLGLLVGQVSNVSLVANLLAAPAVAPVTITGSLAAFAAALGLSWLSTAMAYLAAPFAWWIYHVAAALSSAVAPATDTRGIAVSCLLTALCFTTLWLWPAVMTNVAATAATATAVVFGVTSIFGLDIPRAAPGWSAAVCWEDNGPVFIISVVDARGSPAPAPPAPGSVDRSVSRRCRLALGLSQVRARQVTAAQARAKVVESPSYVDKAAVGQTSASESEPLWFVAVECGRRVRQVVLTPQGTPLVCPVRDGPQTLYPDGSVWRGAHGSDTWQRRIYGNGTNARVDVGL</sequence>
<feature type="transmembrane region" description="Helical" evidence="6">
    <location>
        <begin position="86"/>
        <end position="110"/>
    </location>
</feature>
<feature type="transmembrane region" description="Helical" evidence="6">
    <location>
        <begin position="421"/>
        <end position="445"/>
    </location>
</feature>
<feature type="transmembrane region" description="Helical" evidence="6">
    <location>
        <begin position="482"/>
        <end position="501"/>
    </location>
</feature>
<evidence type="ECO:0000256" key="3">
    <source>
        <dbReference type="ARBA" id="ARBA00022692"/>
    </source>
</evidence>
<dbReference type="STRING" id="1408189.CLAC_03755"/>
<feature type="transmembrane region" description="Helical" evidence="6">
    <location>
        <begin position="259"/>
        <end position="278"/>
    </location>
</feature>
<feature type="transmembrane region" description="Helical" evidence="6">
    <location>
        <begin position="451"/>
        <end position="470"/>
    </location>
</feature>
<name>A0A0K2H341_9CORY</name>
<organism evidence="8 9">
    <name type="scientific">Corynebacterium lactis RW2-5</name>
    <dbReference type="NCBI Taxonomy" id="1408189"/>
    <lineage>
        <taxon>Bacteria</taxon>
        <taxon>Bacillati</taxon>
        <taxon>Actinomycetota</taxon>
        <taxon>Actinomycetes</taxon>
        <taxon>Mycobacteriales</taxon>
        <taxon>Corynebacteriaceae</taxon>
        <taxon>Corynebacterium</taxon>
    </lineage>
</organism>
<dbReference type="RefSeq" id="WP_245621959.1">
    <property type="nucleotide sequence ID" value="NZ_CP006841.1"/>
</dbReference>
<proteinExistence type="predicted"/>
<keyword evidence="2" id="KW-1003">Cell membrane</keyword>
<evidence type="ECO:0000313" key="9">
    <source>
        <dbReference type="Proteomes" id="UP000058446"/>
    </source>
</evidence>
<evidence type="ECO:0000256" key="2">
    <source>
        <dbReference type="ARBA" id="ARBA00022475"/>
    </source>
</evidence>
<feature type="transmembrane region" description="Helical" evidence="6">
    <location>
        <begin position="336"/>
        <end position="367"/>
    </location>
</feature>
<dbReference type="GO" id="GO:0005886">
    <property type="term" value="C:plasma membrane"/>
    <property type="evidence" value="ECO:0007669"/>
    <property type="project" value="UniProtKB-SubCell"/>
</dbReference>
<evidence type="ECO:0000256" key="6">
    <source>
        <dbReference type="SAM" id="Phobius"/>
    </source>
</evidence>
<evidence type="ECO:0000313" key="8">
    <source>
        <dbReference type="EMBL" id="ALA68465.1"/>
    </source>
</evidence>